<sequence length="54" mass="5831">MCSTGCWLKHQRTSDNLYITTAGHCYDDDADPGDAGGSVFSFASPEDLHSVDVH</sequence>
<reference evidence="1 2" key="1">
    <citation type="submission" date="2021-06" db="EMBL/GenBank/DDBJ databases">
        <authorList>
            <person name="Kallberg Y."/>
            <person name="Tangrot J."/>
            <person name="Rosling A."/>
        </authorList>
    </citation>
    <scope>NUCLEOTIDE SEQUENCE [LARGE SCALE GENOMIC DNA]</scope>
    <source>
        <strain evidence="1 2">120-4 pot B 10/14</strain>
    </source>
</reference>
<dbReference type="Proteomes" id="UP000789901">
    <property type="component" value="Unassembled WGS sequence"/>
</dbReference>
<accession>A0ABM8W023</accession>
<dbReference type="EMBL" id="CAJVQB010000455">
    <property type="protein sequence ID" value="CAG8490319.1"/>
    <property type="molecule type" value="Genomic_DNA"/>
</dbReference>
<name>A0ABM8W023_GIGMA</name>
<gene>
    <name evidence="1" type="ORF">GMARGA_LOCUS1687</name>
</gene>
<evidence type="ECO:0000313" key="2">
    <source>
        <dbReference type="Proteomes" id="UP000789901"/>
    </source>
</evidence>
<organism evidence="1 2">
    <name type="scientific">Gigaspora margarita</name>
    <dbReference type="NCBI Taxonomy" id="4874"/>
    <lineage>
        <taxon>Eukaryota</taxon>
        <taxon>Fungi</taxon>
        <taxon>Fungi incertae sedis</taxon>
        <taxon>Mucoromycota</taxon>
        <taxon>Glomeromycotina</taxon>
        <taxon>Glomeromycetes</taxon>
        <taxon>Diversisporales</taxon>
        <taxon>Gigasporaceae</taxon>
        <taxon>Gigaspora</taxon>
    </lineage>
</organism>
<feature type="non-terminal residue" evidence="1">
    <location>
        <position position="54"/>
    </location>
</feature>
<protein>
    <submittedName>
        <fullName evidence="1">36857_t:CDS:1</fullName>
    </submittedName>
</protein>
<proteinExistence type="predicted"/>
<keyword evidence="2" id="KW-1185">Reference proteome</keyword>
<evidence type="ECO:0000313" key="1">
    <source>
        <dbReference type="EMBL" id="CAG8490319.1"/>
    </source>
</evidence>
<comment type="caution">
    <text evidence="1">The sequence shown here is derived from an EMBL/GenBank/DDBJ whole genome shotgun (WGS) entry which is preliminary data.</text>
</comment>